<evidence type="ECO:0000313" key="4">
    <source>
        <dbReference type="Proteomes" id="UP001365846"/>
    </source>
</evidence>
<dbReference type="PROSITE" id="PS50914">
    <property type="entry name" value="BON"/>
    <property type="match status" value="1"/>
</dbReference>
<dbReference type="Pfam" id="PF04972">
    <property type="entry name" value="BON"/>
    <property type="match status" value="1"/>
</dbReference>
<dbReference type="RefSeq" id="WP_340357518.1">
    <property type="nucleotide sequence ID" value="NZ_JBBKZU010000005.1"/>
</dbReference>
<protein>
    <submittedName>
        <fullName evidence="3">BON domain-containing protein</fullName>
    </submittedName>
</protein>
<feature type="signal peptide" evidence="1">
    <location>
        <begin position="1"/>
        <end position="25"/>
    </location>
</feature>
<keyword evidence="1" id="KW-0732">Signal</keyword>
<name>A0ABU8VG31_9BURK</name>
<proteinExistence type="predicted"/>
<sequence>MKLRARGRCLIAAIFAGAGVQGACAADEARTNFFDDPFFQMSSGLAGCPVPLGPLYTQAEVRSQMHARLERGTSCWLEGRCKDSNAYRYDKTIAPLVRKALDGVPGQRRGSVWVTVQRRWIYLQGCVPDQRLRERLEKTARTVPDVENVVNDLMIGTRGKPGYPLAAP</sequence>
<gene>
    <name evidence="3" type="ORF">WKW77_14375</name>
</gene>
<feature type="chain" id="PRO_5047377925" evidence="1">
    <location>
        <begin position="26"/>
        <end position="168"/>
    </location>
</feature>
<organism evidence="3 4">
    <name type="scientific">Variovorax ureilyticus</name>
    <dbReference type="NCBI Taxonomy" id="1836198"/>
    <lineage>
        <taxon>Bacteria</taxon>
        <taxon>Pseudomonadati</taxon>
        <taxon>Pseudomonadota</taxon>
        <taxon>Betaproteobacteria</taxon>
        <taxon>Burkholderiales</taxon>
        <taxon>Comamonadaceae</taxon>
        <taxon>Variovorax</taxon>
    </lineage>
</organism>
<dbReference type="EMBL" id="JBBKZU010000005">
    <property type="protein sequence ID" value="MEJ8812266.1"/>
    <property type="molecule type" value="Genomic_DNA"/>
</dbReference>
<keyword evidence="4" id="KW-1185">Reference proteome</keyword>
<dbReference type="Proteomes" id="UP001365846">
    <property type="component" value="Unassembled WGS sequence"/>
</dbReference>
<feature type="domain" description="BON" evidence="2">
    <location>
        <begin position="89"/>
        <end position="157"/>
    </location>
</feature>
<comment type="caution">
    <text evidence="3">The sequence shown here is derived from an EMBL/GenBank/DDBJ whole genome shotgun (WGS) entry which is preliminary data.</text>
</comment>
<evidence type="ECO:0000313" key="3">
    <source>
        <dbReference type="EMBL" id="MEJ8812266.1"/>
    </source>
</evidence>
<dbReference type="Gene3D" id="3.30.1340.30">
    <property type="match status" value="1"/>
</dbReference>
<dbReference type="InterPro" id="IPR007055">
    <property type="entry name" value="BON_dom"/>
</dbReference>
<evidence type="ECO:0000259" key="2">
    <source>
        <dbReference type="PROSITE" id="PS50914"/>
    </source>
</evidence>
<accession>A0ABU8VG31</accession>
<evidence type="ECO:0000256" key="1">
    <source>
        <dbReference type="SAM" id="SignalP"/>
    </source>
</evidence>
<reference evidence="3 4" key="1">
    <citation type="submission" date="2024-03" db="EMBL/GenBank/DDBJ databases">
        <title>Novel species of the genus Variovorax.</title>
        <authorList>
            <person name="Liu Q."/>
            <person name="Xin Y.-H."/>
        </authorList>
    </citation>
    <scope>NUCLEOTIDE SEQUENCE [LARGE SCALE GENOMIC DNA]</scope>
    <source>
        <strain evidence="3 4">KACC 18899</strain>
    </source>
</reference>